<evidence type="ECO:0000313" key="3">
    <source>
        <dbReference type="Proteomes" id="UP000281028"/>
    </source>
</evidence>
<dbReference type="Pfam" id="PF02321">
    <property type="entry name" value="OEP"/>
    <property type="match status" value="2"/>
</dbReference>
<comment type="caution">
    <text evidence="2">The sequence shown here is derived from an EMBL/GenBank/DDBJ whole genome shotgun (WGS) entry which is preliminary data.</text>
</comment>
<dbReference type="InterPro" id="IPR010131">
    <property type="entry name" value="MdtP/NodT-like"/>
</dbReference>
<comment type="similarity">
    <text evidence="1">Belongs to the outer membrane factor (OMF) (TC 1.B.17) family.</text>
</comment>
<dbReference type="OrthoDB" id="9791261at2"/>
<evidence type="ECO:0000313" key="2">
    <source>
        <dbReference type="EMBL" id="NSL85230.1"/>
    </source>
</evidence>
<evidence type="ECO:0000256" key="1">
    <source>
        <dbReference type="ARBA" id="ARBA00007613"/>
    </source>
</evidence>
<dbReference type="GO" id="GO:0015562">
    <property type="term" value="F:efflux transmembrane transporter activity"/>
    <property type="evidence" value="ECO:0007669"/>
    <property type="project" value="InterPro"/>
</dbReference>
<dbReference type="SUPFAM" id="SSF56954">
    <property type="entry name" value="Outer membrane efflux proteins (OEP)"/>
    <property type="match status" value="1"/>
</dbReference>
<accession>A0A433WLM8</accession>
<dbReference type="Gene3D" id="1.20.1600.10">
    <property type="entry name" value="Outer membrane efflux proteins (OEP)"/>
    <property type="match status" value="1"/>
</dbReference>
<dbReference type="EMBL" id="RIAR02000001">
    <property type="protein sequence ID" value="NSL85230.1"/>
    <property type="molecule type" value="Genomic_DNA"/>
</dbReference>
<dbReference type="PANTHER" id="PTHR30203:SF24">
    <property type="entry name" value="BLR4935 PROTEIN"/>
    <property type="match status" value="1"/>
</dbReference>
<protein>
    <submittedName>
        <fullName evidence="2">TolC family protein</fullName>
    </submittedName>
</protein>
<keyword evidence="3" id="KW-1185">Reference proteome</keyword>
<reference evidence="2" key="1">
    <citation type="submission" date="2020-05" db="EMBL/GenBank/DDBJ databases">
        <title>Chitinophaga laudate sp. nov., isolated from a tropical peat swamp.</title>
        <authorList>
            <person name="Goh C.B.S."/>
            <person name="Lee M.S."/>
            <person name="Parimannan S."/>
            <person name="Pasbakhsh P."/>
            <person name="Yule C.M."/>
            <person name="Rajandas H."/>
            <person name="Loke S."/>
            <person name="Croft L."/>
            <person name="Tan J.B.L."/>
        </authorList>
    </citation>
    <scope>NUCLEOTIDE SEQUENCE</scope>
    <source>
        <strain evidence="2">Mgbs1</strain>
    </source>
</reference>
<sequence length="424" mass="47302">MKRNNFRMMIYLLPLLLRSVTLPAQDSLLHFNTFLSAVGQHNLGYAAEKFNTGIAAAKVLSAKVFPDPELNMGVFDNGQRRMQLGYGFNAGLGYTLELGGKRRARISLARSEQELTRYLLEDYFRNLRADATLAFLQAMQQQRLHEVKQQAYEFMRALAAADSIRFRAGMITETDARQSAIEAGLLLNEAYGATADMQNARLQLNLLLGRFSGDTTLAVQGDFSRFTRSFSLPQLITEAQNSRADLLAALQQQDVSRKNLQLAKASRAIDLGLNLGINNVSVVTNVVAPTPSMNTVSAGISIPLKFSARNQGELKAATYDVQQQEVNARQARLQIQTEVTTAWTSYLAAGQQLRQFDTGLLEQARKVLDGRIYSYRRGETSLLEVLTAQRTYNDVQEQYADRLYRHAAALVELERAAAVWDIGF</sequence>
<dbReference type="AlphaFoldDB" id="A0A433WLM8"/>
<gene>
    <name evidence="2" type="ORF">ECE50_000180</name>
</gene>
<dbReference type="PANTHER" id="PTHR30203">
    <property type="entry name" value="OUTER MEMBRANE CATION EFFLUX PROTEIN"/>
    <property type="match status" value="1"/>
</dbReference>
<name>A0A433WLM8_9BACT</name>
<organism evidence="2 3">
    <name type="scientific">Chitinophaga solisilvae</name>
    <dbReference type="NCBI Taxonomy" id="1233460"/>
    <lineage>
        <taxon>Bacteria</taxon>
        <taxon>Pseudomonadati</taxon>
        <taxon>Bacteroidota</taxon>
        <taxon>Chitinophagia</taxon>
        <taxon>Chitinophagales</taxon>
        <taxon>Chitinophagaceae</taxon>
        <taxon>Chitinophaga</taxon>
    </lineage>
</organism>
<dbReference type="Proteomes" id="UP000281028">
    <property type="component" value="Unassembled WGS sequence"/>
</dbReference>
<dbReference type="InterPro" id="IPR003423">
    <property type="entry name" value="OMP_efflux"/>
</dbReference>
<proteinExistence type="inferred from homology"/>